<dbReference type="EMBL" id="QFQB01000124">
    <property type="protein sequence ID" value="PZQ43868.1"/>
    <property type="molecule type" value="Genomic_DNA"/>
</dbReference>
<evidence type="ECO:0000256" key="1">
    <source>
        <dbReference type="SAM" id="Phobius"/>
    </source>
</evidence>
<keyword evidence="1" id="KW-1133">Transmembrane helix</keyword>
<feature type="non-terminal residue" evidence="2">
    <location>
        <position position="120"/>
    </location>
</feature>
<protein>
    <recommendedName>
        <fullName evidence="4">Type II secretion system protein</fullName>
    </recommendedName>
</protein>
<dbReference type="Proteomes" id="UP000249417">
    <property type="component" value="Unassembled WGS sequence"/>
</dbReference>
<proteinExistence type="predicted"/>
<feature type="transmembrane region" description="Helical" evidence="1">
    <location>
        <begin position="12"/>
        <end position="32"/>
    </location>
</feature>
<name>A0A2W5MU14_9BACT</name>
<gene>
    <name evidence="2" type="ORF">DI551_11290</name>
</gene>
<organism evidence="2 3">
    <name type="scientific">Micavibrio aeruginosavorus</name>
    <dbReference type="NCBI Taxonomy" id="349221"/>
    <lineage>
        <taxon>Bacteria</taxon>
        <taxon>Pseudomonadati</taxon>
        <taxon>Bdellovibrionota</taxon>
        <taxon>Bdellovibrionia</taxon>
        <taxon>Bdellovibrionales</taxon>
        <taxon>Pseudobdellovibrionaceae</taxon>
        <taxon>Micavibrio</taxon>
    </lineage>
</organism>
<reference evidence="2 3" key="1">
    <citation type="submission" date="2017-08" db="EMBL/GenBank/DDBJ databases">
        <title>Infants hospitalized years apart are colonized by the same room-sourced microbial strains.</title>
        <authorList>
            <person name="Brooks B."/>
            <person name="Olm M.R."/>
            <person name="Firek B.A."/>
            <person name="Baker R."/>
            <person name="Thomas B.C."/>
            <person name="Morowitz M.J."/>
            <person name="Banfield J.F."/>
        </authorList>
    </citation>
    <scope>NUCLEOTIDE SEQUENCE [LARGE SCALE GENOMIC DNA]</scope>
    <source>
        <strain evidence="2">S2_005_002_R2_29</strain>
    </source>
</reference>
<dbReference type="AlphaFoldDB" id="A0A2W5MU14"/>
<evidence type="ECO:0000313" key="3">
    <source>
        <dbReference type="Proteomes" id="UP000249417"/>
    </source>
</evidence>
<evidence type="ECO:0008006" key="4">
    <source>
        <dbReference type="Google" id="ProtNLM"/>
    </source>
</evidence>
<accession>A0A2W5MU14</accession>
<sequence length="120" mass="12717">MPVIQQSVRCGSIVLTLFASIAMVGLIGVAATRVMQGPVKTMTQVTKRTIAENNMMSAGRLVLIMSAQNGGDCDHDGMIEPLEWVDPNSQPAPAHGGLLPTTIGASLEDPWGNSYGYCAW</sequence>
<keyword evidence="1" id="KW-0472">Membrane</keyword>
<evidence type="ECO:0000313" key="2">
    <source>
        <dbReference type="EMBL" id="PZQ43868.1"/>
    </source>
</evidence>
<comment type="caution">
    <text evidence="2">The sequence shown here is derived from an EMBL/GenBank/DDBJ whole genome shotgun (WGS) entry which is preliminary data.</text>
</comment>
<keyword evidence="1" id="KW-0812">Transmembrane</keyword>